<protein>
    <submittedName>
        <fullName evidence="1">Uncharacterized protein</fullName>
    </submittedName>
</protein>
<dbReference type="AlphaFoldDB" id="A0A6I6DFW3"/>
<accession>A0A6I6DFW3</accession>
<dbReference type="RefSeq" id="WP_156203376.1">
    <property type="nucleotide sequence ID" value="NZ_CP046457.1"/>
</dbReference>
<name>A0A6I6DFW3_9FIRM</name>
<evidence type="ECO:0000313" key="1">
    <source>
        <dbReference type="EMBL" id="QGT99484.1"/>
    </source>
</evidence>
<organism evidence="1 2">
    <name type="scientific">Candidatus Syntrophocurvum alkaliphilum</name>
    <dbReference type="NCBI Taxonomy" id="2293317"/>
    <lineage>
        <taxon>Bacteria</taxon>
        <taxon>Bacillati</taxon>
        <taxon>Bacillota</taxon>
        <taxon>Clostridia</taxon>
        <taxon>Eubacteriales</taxon>
        <taxon>Syntrophomonadaceae</taxon>
        <taxon>Candidatus Syntrophocurvum</taxon>
    </lineage>
</organism>
<evidence type="ECO:0000313" key="2">
    <source>
        <dbReference type="Proteomes" id="UP000426444"/>
    </source>
</evidence>
<dbReference type="Proteomes" id="UP000426444">
    <property type="component" value="Chromosome"/>
</dbReference>
<gene>
    <name evidence="1" type="ORF">SYNTR_0891</name>
</gene>
<keyword evidence="2" id="KW-1185">Reference proteome</keyword>
<reference evidence="2" key="1">
    <citation type="journal article" date="2019" name="Microbiology">
        <title>Complete Genome Sequence of an Uncultured Bacterium of the Candidate Phylum Bipolaricaulota.</title>
        <authorList>
            <person name="Kadnikov V.V."/>
            <person name="Mardanov A.V."/>
            <person name="Beletsky A.V."/>
            <person name="Frank Y.A."/>
            <person name="Karnachuk O.V."/>
            <person name="Ravin N.V."/>
        </authorList>
    </citation>
    <scope>NUCLEOTIDE SEQUENCE [LARGE SCALE GENOMIC DNA]</scope>
</reference>
<dbReference type="KEGG" id="salq:SYNTR_0891"/>
<sequence>MNIFENLQPKNLINSIPCFKSQYPDLLNLDNEYLKNQLLISEDNNNIIKLARGEGRRLILKSIINSPEIIFDWGQKSMHAFFESSEVREFLEPDVVNKEMLFRLLNLYEEEISYHCRKYLKNNKAESQEVIDKIREKIIDTDLYDDLLLIKEWLGFALHTGGNKKFSAISPWVSTSMGNNRYKNAYLYGVGNLRFPESINKIQNKAFVILDYWELVSEENHTYRNADYVRNELKRMGVNWYRNIHNEVMVKYALFPHQIIGYYYFENDELQYYFINHHYLREWKNNENFKIGDFVYINQANVDFPSSNPYRMIYLKQGSHFSIFNRR</sequence>
<dbReference type="OrthoDB" id="3684496at2"/>
<dbReference type="EMBL" id="CP046457">
    <property type="protein sequence ID" value="QGT99484.1"/>
    <property type="molecule type" value="Genomic_DNA"/>
</dbReference>
<proteinExistence type="predicted"/>